<sequence>MVYFDKDYLAFFKDLAGNNHKEWFDIHRKRYEKSVKIPMQVFVKDLIFALNKVDKEIQIEPKDAIFRINRDIRFSKDKTPYKLQSSAVISKYGKKDKSYPGLYIELGPEYFGIYGGLYMPNSKEIQQVRNYMAAHKNVFIKLIQDQDFVKKYGGLRGEKSKRIPKDFTDSAKEIPLLLNKQWYYFSHLDPETILRSDLINLVLDYYTSAGEIRSFFAEALENNS</sequence>
<dbReference type="EMBL" id="JBHTMY010000003">
    <property type="protein sequence ID" value="MFD1315532.1"/>
    <property type="molecule type" value="Genomic_DNA"/>
</dbReference>
<organism evidence="1 2">
    <name type="scientific">Namhaeicola litoreus</name>
    <dbReference type="NCBI Taxonomy" id="1052145"/>
    <lineage>
        <taxon>Bacteria</taxon>
        <taxon>Pseudomonadati</taxon>
        <taxon>Bacteroidota</taxon>
        <taxon>Flavobacteriia</taxon>
        <taxon>Flavobacteriales</taxon>
        <taxon>Flavobacteriaceae</taxon>
        <taxon>Namhaeicola</taxon>
    </lineage>
</organism>
<dbReference type="NCBIfam" id="TIGR02453">
    <property type="entry name" value="TIGR02453 family protein"/>
    <property type="match status" value="1"/>
</dbReference>
<keyword evidence="2" id="KW-1185">Reference proteome</keyword>
<evidence type="ECO:0000313" key="1">
    <source>
        <dbReference type="EMBL" id="MFD1315532.1"/>
    </source>
</evidence>
<dbReference type="PANTHER" id="PTHR36452:SF1">
    <property type="entry name" value="DUF2461 DOMAIN-CONTAINING PROTEIN"/>
    <property type="match status" value="1"/>
</dbReference>
<dbReference type="PIRSF" id="PIRSF028451">
    <property type="entry name" value="UCP028451"/>
    <property type="match status" value="1"/>
</dbReference>
<evidence type="ECO:0000313" key="2">
    <source>
        <dbReference type="Proteomes" id="UP001597201"/>
    </source>
</evidence>
<gene>
    <name evidence="1" type="ORF">ACFQ39_07900</name>
</gene>
<protein>
    <submittedName>
        <fullName evidence="1">DUF2461 domain-containing protein</fullName>
    </submittedName>
</protein>
<dbReference type="RefSeq" id="WP_377177802.1">
    <property type="nucleotide sequence ID" value="NZ_JBHTMY010000003.1"/>
</dbReference>
<proteinExistence type="predicted"/>
<dbReference type="PANTHER" id="PTHR36452">
    <property type="entry name" value="CHROMOSOME 12, WHOLE GENOME SHOTGUN SEQUENCE"/>
    <property type="match status" value="1"/>
</dbReference>
<dbReference type="InterPro" id="IPR012808">
    <property type="entry name" value="CHP02453"/>
</dbReference>
<dbReference type="InterPro" id="IPR015996">
    <property type="entry name" value="UCP028451"/>
</dbReference>
<dbReference type="Proteomes" id="UP001597201">
    <property type="component" value="Unassembled WGS sequence"/>
</dbReference>
<dbReference type="Pfam" id="PF09365">
    <property type="entry name" value="DUF2461"/>
    <property type="match status" value="1"/>
</dbReference>
<reference evidence="2" key="1">
    <citation type="journal article" date="2019" name="Int. J. Syst. Evol. Microbiol.">
        <title>The Global Catalogue of Microorganisms (GCM) 10K type strain sequencing project: providing services to taxonomists for standard genome sequencing and annotation.</title>
        <authorList>
            <consortium name="The Broad Institute Genomics Platform"/>
            <consortium name="The Broad Institute Genome Sequencing Center for Infectious Disease"/>
            <person name="Wu L."/>
            <person name="Ma J."/>
        </authorList>
    </citation>
    <scope>NUCLEOTIDE SEQUENCE [LARGE SCALE GENOMIC DNA]</scope>
    <source>
        <strain evidence="2">CCUG 61485</strain>
    </source>
</reference>
<comment type="caution">
    <text evidence="1">The sequence shown here is derived from an EMBL/GenBank/DDBJ whole genome shotgun (WGS) entry which is preliminary data.</text>
</comment>
<accession>A0ABW3Y3D4</accession>
<name>A0ABW3Y3D4_9FLAO</name>